<dbReference type="Gene3D" id="3.80.10.10">
    <property type="entry name" value="Ribonuclease Inhibitor"/>
    <property type="match status" value="1"/>
</dbReference>
<sequence>MTVSHHAETFFGKRVVEFAYGDELKKSAAVYRLGQEYEADESQVALLDDFLAKTTPATLEALILGAWATASEDDPQAFLDRLVERQPELTELKALFIGDMTSEDCEISWIKQGDYSKLLKTFHGLETLRIRGTDGLVLPAFEHHALRELALETGGLPTKIVRNIQNSTMPALRHLELWLGDDGYGFDGKLGDYIELLRHIRPERLHYLGLRNAQIADELAEHIAQQPWLSSLHTLDLSMGTLGDKGAAALIASPYLAGLKVLDLNHHYISKPLITSLRALPLQLRIDEAQEEDDGDRYVEVSE</sequence>
<dbReference type="AlphaFoldDB" id="A0A4R6Z4Q5"/>
<evidence type="ECO:0008006" key="3">
    <source>
        <dbReference type="Google" id="ProtNLM"/>
    </source>
</evidence>
<protein>
    <recommendedName>
        <fullName evidence="3">Leucine rich repeat (LRR) protein</fullName>
    </recommendedName>
</protein>
<dbReference type="OrthoDB" id="9781345at2"/>
<gene>
    <name evidence="1" type="ORF">DFR29_103138</name>
</gene>
<dbReference type="InterPro" id="IPR047722">
    <property type="entry name" value="STM4015-like"/>
</dbReference>
<dbReference type="RefSeq" id="WP_133817741.1">
    <property type="nucleotide sequence ID" value="NZ_SNZH01000003.1"/>
</dbReference>
<keyword evidence="2" id="KW-1185">Reference proteome</keyword>
<reference evidence="1 2" key="1">
    <citation type="submission" date="2019-03" db="EMBL/GenBank/DDBJ databases">
        <title>Genomic Encyclopedia of Type Strains, Phase IV (KMG-IV): sequencing the most valuable type-strain genomes for metagenomic binning, comparative biology and taxonomic classification.</title>
        <authorList>
            <person name="Goeker M."/>
        </authorList>
    </citation>
    <scope>NUCLEOTIDE SEQUENCE [LARGE SCALE GENOMIC DNA]</scope>
    <source>
        <strain evidence="1 2">DSM 21667</strain>
    </source>
</reference>
<proteinExistence type="predicted"/>
<dbReference type="EMBL" id="SNZH01000003">
    <property type="protein sequence ID" value="TDR46604.1"/>
    <property type="molecule type" value="Genomic_DNA"/>
</dbReference>
<dbReference type="Proteomes" id="UP000295293">
    <property type="component" value="Unassembled WGS sequence"/>
</dbReference>
<dbReference type="NCBIfam" id="NF038076">
    <property type="entry name" value="fam_STM4015"/>
    <property type="match status" value="1"/>
</dbReference>
<dbReference type="InterPro" id="IPR032675">
    <property type="entry name" value="LRR_dom_sf"/>
</dbReference>
<comment type="caution">
    <text evidence="1">The sequence shown here is derived from an EMBL/GenBank/DDBJ whole genome shotgun (WGS) entry which is preliminary data.</text>
</comment>
<organism evidence="1 2">
    <name type="scientific">Tahibacter aquaticus</name>
    <dbReference type="NCBI Taxonomy" id="520092"/>
    <lineage>
        <taxon>Bacteria</taxon>
        <taxon>Pseudomonadati</taxon>
        <taxon>Pseudomonadota</taxon>
        <taxon>Gammaproteobacteria</taxon>
        <taxon>Lysobacterales</taxon>
        <taxon>Rhodanobacteraceae</taxon>
        <taxon>Tahibacter</taxon>
    </lineage>
</organism>
<name>A0A4R6Z4Q5_9GAMM</name>
<evidence type="ECO:0000313" key="1">
    <source>
        <dbReference type="EMBL" id="TDR46604.1"/>
    </source>
</evidence>
<evidence type="ECO:0000313" key="2">
    <source>
        <dbReference type="Proteomes" id="UP000295293"/>
    </source>
</evidence>
<dbReference type="SUPFAM" id="SSF52047">
    <property type="entry name" value="RNI-like"/>
    <property type="match status" value="1"/>
</dbReference>
<accession>A0A4R6Z4Q5</accession>